<evidence type="ECO:0000256" key="3">
    <source>
        <dbReference type="ARBA" id="ARBA00023163"/>
    </source>
</evidence>
<dbReference type="PROSITE" id="PS50048">
    <property type="entry name" value="ZN2_CY6_FUNGAL_2"/>
    <property type="match status" value="1"/>
</dbReference>
<keyword evidence="1" id="KW-0805">Transcription regulation</keyword>
<dbReference type="InterPro" id="IPR036864">
    <property type="entry name" value="Zn2-C6_fun-type_DNA-bd_sf"/>
</dbReference>
<evidence type="ECO:0000256" key="4">
    <source>
        <dbReference type="ARBA" id="ARBA00023242"/>
    </source>
</evidence>
<keyword evidence="4" id="KW-0539">Nucleus</keyword>
<evidence type="ECO:0000313" key="7">
    <source>
        <dbReference type="EMBL" id="OJJ06755.1"/>
    </source>
</evidence>
<proteinExistence type="predicted"/>
<dbReference type="EMBL" id="KV878135">
    <property type="protein sequence ID" value="OJJ06755.1"/>
    <property type="molecule type" value="Genomic_DNA"/>
</dbReference>
<dbReference type="PANTHER" id="PTHR37534">
    <property type="entry name" value="TRANSCRIPTIONAL ACTIVATOR PROTEIN UGA3"/>
    <property type="match status" value="1"/>
</dbReference>
<feature type="compositionally biased region" description="Low complexity" evidence="5">
    <location>
        <begin position="98"/>
        <end position="111"/>
    </location>
</feature>
<feature type="compositionally biased region" description="Basic and acidic residues" evidence="5">
    <location>
        <begin position="88"/>
        <end position="97"/>
    </location>
</feature>
<evidence type="ECO:0000256" key="1">
    <source>
        <dbReference type="ARBA" id="ARBA00023015"/>
    </source>
</evidence>
<keyword evidence="8" id="KW-1185">Reference proteome</keyword>
<dbReference type="STRING" id="1036611.A0A1L9PZ65"/>
<dbReference type="GO" id="GO:0000981">
    <property type="term" value="F:DNA-binding transcription factor activity, RNA polymerase II-specific"/>
    <property type="evidence" value="ECO:0007669"/>
    <property type="project" value="InterPro"/>
</dbReference>
<dbReference type="VEuPathDB" id="FungiDB:ASPVEDRAFT_56299"/>
<evidence type="ECO:0000259" key="6">
    <source>
        <dbReference type="PROSITE" id="PS50048"/>
    </source>
</evidence>
<organism evidence="7 8">
    <name type="scientific">Aspergillus versicolor CBS 583.65</name>
    <dbReference type="NCBI Taxonomy" id="1036611"/>
    <lineage>
        <taxon>Eukaryota</taxon>
        <taxon>Fungi</taxon>
        <taxon>Dikarya</taxon>
        <taxon>Ascomycota</taxon>
        <taxon>Pezizomycotina</taxon>
        <taxon>Eurotiomycetes</taxon>
        <taxon>Eurotiomycetidae</taxon>
        <taxon>Eurotiales</taxon>
        <taxon>Aspergillaceae</taxon>
        <taxon>Aspergillus</taxon>
        <taxon>Aspergillus subgen. Nidulantes</taxon>
    </lineage>
</organism>
<reference evidence="8" key="1">
    <citation type="journal article" date="2017" name="Genome Biol.">
        <title>Comparative genomics reveals high biological diversity and specific adaptations in the industrially and medically important fungal genus Aspergillus.</title>
        <authorList>
            <person name="de Vries R.P."/>
            <person name="Riley R."/>
            <person name="Wiebenga A."/>
            <person name="Aguilar-Osorio G."/>
            <person name="Amillis S."/>
            <person name="Uchima C.A."/>
            <person name="Anderluh G."/>
            <person name="Asadollahi M."/>
            <person name="Askin M."/>
            <person name="Barry K."/>
            <person name="Battaglia E."/>
            <person name="Bayram O."/>
            <person name="Benocci T."/>
            <person name="Braus-Stromeyer S.A."/>
            <person name="Caldana C."/>
            <person name="Canovas D."/>
            <person name="Cerqueira G.C."/>
            <person name="Chen F."/>
            <person name="Chen W."/>
            <person name="Choi C."/>
            <person name="Clum A."/>
            <person name="Dos Santos R.A."/>
            <person name="Damasio A.R."/>
            <person name="Diallinas G."/>
            <person name="Emri T."/>
            <person name="Fekete E."/>
            <person name="Flipphi M."/>
            <person name="Freyberg S."/>
            <person name="Gallo A."/>
            <person name="Gournas C."/>
            <person name="Habgood R."/>
            <person name="Hainaut M."/>
            <person name="Harispe M.L."/>
            <person name="Henrissat B."/>
            <person name="Hilden K.S."/>
            <person name="Hope R."/>
            <person name="Hossain A."/>
            <person name="Karabika E."/>
            <person name="Karaffa L."/>
            <person name="Karanyi Z."/>
            <person name="Krasevec N."/>
            <person name="Kuo A."/>
            <person name="Kusch H."/>
            <person name="LaButti K."/>
            <person name="Lagendijk E.L."/>
            <person name="Lapidus A."/>
            <person name="Levasseur A."/>
            <person name="Lindquist E."/>
            <person name="Lipzen A."/>
            <person name="Logrieco A.F."/>
            <person name="MacCabe A."/>
            <person name="Maekelae M.R."/>
            <person name="Malavazi I."/>
            <person name="Melin P."/>
            <person name="Meyer V."/>
            <person name="Mielnichuk N."/>
            <person name="Miskei M."/>
            <person name="Molnar A.P."/>
            <person name="Mule G."/>
            <person name="Ngan C.Y."/>
            <person name="Orejas M."/>
            <person name="Orosz E."/>
            <person name="Ouedraogo J.P."/>
            <person name="Overkamp K.M."/>
            <person name="Park H.-S."/>
            <person name="Perrone G."/>
            <person name="Piumi F."/>
            <person name="Punt P.J."/>
            <person name="Ram A.F."/>
            <person name="Ramon A."/>
            <person name="Rauscher S."/>
            <person name="Record E."/>
            <person name="Riano-Pachon D.M."/>
            <person name="Robert V."/>
            <person name="Roehrig J."/>
            <person name="Ruller R."/>
            <person name="Salamov A."/>
            <person name="Salih N.S."/>
            <person name="Samson R.A."/>
            <person name="Sandor E."/>
            <person name="Sanguinetti M."/>
            <person name="Schuetze T."/>
            <person name="Sepcic K."/>
            <person name="Shelest E."/>
            <person name="Sherlock G."/>
            <person name="Sophianopoulou V."/>
            <person name="Squina F.M."/>
            <person name="Sun H."/>
            <person name="Susca A."/>
            <person name="Todd R.B."/>
            <person name="Tsang A."/>
            <person name="Unkles S.E."/>
            <person name="van de Wiele N."/>
            <person name="van Rossen-Uffink D."/>
            <person name="Oliveira J.V."/>
            <person name="Vesth T.C."/>
            <person name="Visser J."/>
            <person name="Yu J.-H."/>
            <person name="Zhou M."/>
            <person name="Andersen M.R."/>
            <person name="Archer D.B."/>
            <person name="Baker S.E."/>
            <person name="Benoit I."/>
            <person name="Brakhage A.A."/>
            <person name="Braus G.H."/>
            <person name="Fischer R."/>
            <person name="Frisvad J.C."/>
            <person name="Goldman G.H."/>
            <person name="Houbraken J."/>
            <person name="Oakley B."/>
            <person name="Pocsi I."/>
            <person name="Scazzocchio C."/>
            <person name="Seiboth B."/>
            <person name="vanKuyk P.A."/>
            <person name="Wortman J."/>
            <person name="Dyer P.S."/>
            <person name="Grigoriev I.V."/>
        </authorList>
    </citation>
    <scope>NUCLEOTIDE SEQUENCE [LARGE SCALE GENOMIC DNA]</scope>
    <source>
        <strain evidence="8">CBS 583.65</strain>
    </source>
</reference>
<dbReference type="OrthoDB" id="39175at2759"/>
<dbReference type="GO" id="GO:0000976">
    <property type="term" value="F:transcription cis-regulatory region binding"/>
    <property type="evidence" value="ECO:0007669"/>
    <property type="project" value="TreeGrafter"/>
</dbReference>
<evidence type="ECO:0000256" key="2">
    <source>
        <dbReference type="ARBA" id="ARBA00023125"/>
    </source>
</evidence>
<evidence type="ECO:0000256" key="5">
    <source>
        <dbReference type="SAM" id="MobiDB-lite"/>
    </source>
</evidence>
<dbReference type="RefSeq" id="XP_040672517.1">
    <property type="nucleotide sequence ID" value="XM_040815188.1"/>
</dbReference>
<dbReference type="SUPFAM" id="SSF57701">
    <property type="entry name" value="Zn2/Cys6 DNA-binding domain"/>
    <property type="match status" value="1"/>
</dbReference>
<gene>
    <name evidence="7" type="ORF">ASPVEDRAFT_56299</name>
</gene>
<dbReference type="AlphaFoldDB" id="A0A1L9PZ65"/>
<dbReference type="Proteomes" id="UP000184073">
    <property type="component" value="Unassembled WGS sequence"/>
</dbReference>
<dbReference type="SMART" id="SM00066">
    <property type="entry name" value="GAL4"/>
    <property type="match status" value="1"/>
</dbReference>
<dbReference type="CDD" id="cd00067">
    <property type="entry name" value="GAL4"/>
    <property type="match status" value="1"/>
</dbReference>
<dbReference type="Gene3D" id="4.10.240.10">
    <property type="entry name" value="Zn(2)-C6 fungal-type DNA-binding domain"/>
    <property type="match status" value="1"/>
</dbReference>
<dbReference type="Pfam" id="PF00172">
    <property type="entry name" value="Zn_clus"/>
    <property type="match status" value="1"/>
</dbReference>
<dbReference type="GO" id="GO:0045944">
    <property type="term" value="P:positive regulation of transcription by RNA polymerase II"/>
    <property type="evidence" value="ECO:0007669"/>
    <property type="project" value="TreeGrafter"/>
</dbReference>
<dbReference type="GO" id="GO:0005634">
    <property type="term" value="C:nucleus"/>
    <property type="evidence" value="ECO:0007669"/>
    <property type="project" value="TreeGrafter"/>
</dbReference>
<feature type="region of interest" description="Disordered" evidence="5">
    <location>
        <begin position="80"/>
        <end position="118"/>
    </location>
</feature>
<dbReference type="GO" id="GO:0008270">
    <property type="term" value="F:zinc ion binding"/>
    <property type="evidence" value="ECO:0007669"/>
    <property type="project" value="InterPro"/>
</dbReference>
<sequence length="579" mass="64488">MYKAPPPRPKKTDIVRSRSRCRGCRQRRVKCDEQKPSCRACVRRGVSCEAVMPSLDFHNVTVSAHESPGSRHCQRLRFKHSQGPPKVEQSHLAEDSRVASSVSPPLLAASPSPSPARSEHETMYLAHWNEACVHALQYSLRQISLTTDRNAPFKAALLALSACNLSRSLPERDEQDAQVAYRPNPRHLLSSQQYYITAVGQAAKTILRSSLMAPSHTLAMLVLFCNIETAMSNFTGFDCHAQGIINFIQTHFQEITSDALGRGAIATWVLARNHNWWLRMNFSSASFQLAQSSLSLPMDISNVLHSIGSRRATVTSILCETYRLRTIAFLQSALEDAIAAPGIDDCVALMQAESAKLDYWHSTLSQSELPFGSFTEFNPHDNSQLRPLFFTSHRLAMNYAYYVSSRVLQSMPHPGATKTEGSMGDAEIAHWSTTLLRIVSGLDKKDCARKNVYSIGVSSLLVACVLRYHSLVFGRWVEKWLLECHQLSIFEEGSFPIAQAWQVVRLVNEERAAGNYACAIALPEDDGGGVGKYTSYSSQRFDRVLLLRREGGSPRLPWEFVSVNMVEQPSSPLDGTPDV</sequence>
<dbReference type="GeneID" id="63730699"/>
<keyword evidence="3" id="KW-0804">Transcription</keyword>
<dbReference type="InterPro" id="IPR001138">
    <property type="entry name" value="Zn2Cys6_DnaBD"/>
</dbReference>
<dbReference type="PANTHER" id="PTHR37534:SF7">
    <property type="entry name" value="TRANSCRIPTIONAL ACTIVATOR PROTEIN UGA3"/>
    <property type="match status" value="1"/>
</dbReference>
<protein>
    <recommendedName>
        <fullName evidence="6">Zn(2)-C6 fungal-type domain-containing protein</fullName>
    </recommendedName>
</protein>
<keyword evidence="2" id="KW-0238">DNA-binding</keyword>
<feature type="domain" description="Zn(2)-C6 fungal-type" evidence="6">
    <location>
        <begin position="20"/>
        <end position="48"/>
    </location>
</feature>
<evidence type="ECO:0000313" key="8">
    <source>
        <dbReference type="Proteomes" id="UP000184073"/>
    </source>
</evidence>
<name>A0A1L9PZ65_ASPVE</name>
<accession>A0A1L9PZ65</accession>